<reference evidence="7 8" key="1">
    <citation type="journal article" date="2017" name="J. Antimicrob. Chemother.">
        <title>Characterization of the population structure, drug resistance mechanisms and plasmids of the community-associated Enterobacter cloacae complex in China.</title>
        <authorList>
            <person name="Zhou K."/>
            <person name="Yu W."/>
            <person name="Cao X."/>
            <person name="Shen P."/>
            <person name="Lu H."/>
            <person name="Luo Q."/>
            <person name="Rossen J.W.A."/>
            <person name="Xiao Y."/>
        </authorList>
    </citation>
    <scope>NUCLEOTIDE SEQUENCE [LARGE SCALE GENOMIC DNA]</scope>
    <source>
        <strain evidence="7 8">ECC904</strain>
    </source>
</reference>
<feature type="domain" description="Putative type VI secretion system Rhs element associated Vgr" evidence="6">
    <location>
        <begin position="493"/>
        <end position="594"/>
    </location>
</feature>
<dbReference type="Pfam" id="PF05954">
    <property type="entry name" value="Phage_GPD"/>
    <property type="match status" value="1"/>
</dbReference>
<dbReference type="InterPro" id="IPR006531">
    <property type="entry name" value="Gp5/Vgr_OB"/>
</dbReference>
<organism evidence="7 8">
    <name type="scientific">Enterobacter hormaechei</name>
    <dbReference type="NCBI Taxonomy" id="158836"/>
    <lineage>
        <taxon>Bacteria</taxon>
        <taxon>Pseudomonadati</taxon>
        <taxon>Pseudomonadota</taxon>
        <taxon>Gammaproteobacteria</taxon>
        <taxon>Enterobacterales</taxon>
        <taxon>Enterobacteriaceae</taxon>
        <taxon>Enterobacter</taxon>
        <taxon>Enterobacter cloacae complex</taxon>
    </lineage>
</organism>
<evidence type="ECO:0000256" key="2">
    <source>
        <dbReference type="SAM" id="Coils"/>
    </source>
</evidence>
<dbReference type="Pfam" id="PF13296">
    <property type="entry name" value="T6SS_Vgr"/>
    <property type="match status" value="1"/>
</dbReference>
<dbReference type="OrthoDB" id="6710627at2"/>
<protein>
    <submittedName>
        <fullName evidence="7">Type IV secretion protein Rhs</fullName>
    </submittedName>
</protein>
<evidence type="ECO:0000256" key="1">
    <source>
        <dbReference type="ARBA" id="ARBA00005558"/>
    </source>
</evidence>
<evidence type="ECO:0000259" key="4">
    <source>
        <dbReference type="Pfam" id="PF04717"/>
    </source>
</evidence>
<feature type="coiled-coil region" evidence="2">
    <location>
        <begin position="563"/>
        <end position="607"/>
    </location>
</feature>
<evidence type="ECO:0000259" key="5">
    <source>
        <dbReference type="Pfam" id="PF10106"/>
    </source>
</evidence>
<dbReference type="SUPFAM" id="SSF69255">
    <property type="entry name" value="gp5 N-terminal domain-like"/>
    <property type="match status" value="1"/>
</dbReference>
<dbReference type="Gene3D" id="2.40.50.230">
    <property type="entry name" value="Gp5 N-terminal domain"/>
    <property type="match status" value="1"/>
</dbReference>
<evidence type="ECO:0000313" key="7">
    <source>
        <dbReference type="EMBL" id="PJD87866.1"/>
    </source>
</evidence>
<feature type="region of interest" description="Disordered" evidence="3">
    <location>
        <begin position="810"/>
        <end position="833"/>
    </location>
</feature>
<proteinExistence type="inferred from homology"/>
<dbReference type="InterPro" id="IPR006533">
    <property type="entry name" value="T6SS_Vgr_RhsGE"/>
</dbReference>
<dbReference type="Gene3D" id="4.10.180.10">
    <property type="match status" value="1"/>
</dbReference>
<evidence type="ECO:0000259" key="6">
    <source>
        <dbReference type="Pfam" id="PF13296"/>
    </source>
</evidence>
<dbReference type="InterPro" id="IPR018769">
    <property type="entry name" value="VgrG2_DUF2345"/>
</dbReference>
<dbReference type="NCBIfam" id="TIGR01646">
    <property type="entry name" value="vgr_GE"/>
    <property type="match status" value="1"/>
</dbReference>
<dbReference type="Gene3D" id="2.30.110.50">
    <property type="match status" value="2"/>
</dbReference>
<evidence type="ECO:0000313" key="8">
    <source>
        <dbReference type="Proteomes" id="UP000229974"/>
    </source>
</evidence>
<sequence length="833" mass="92195">MSNNPPLRFSHSHHLLSVKGCDAEPDVLAFEGDEALSTPFSYRIEFTSTDHAISKEMMLMKAASLTLQAPVDQGYGIKIQQPVRVIQGVVTGFKRLGTSKDETRYAVTLEPRLALLSRSHQNAIYQDMSVPQIVEKILRERHGMRGQDFLFSLSKEYPRREQVMQYGEDDLHFITRLLGEVGIWFRFTTDTRLNIDVVEFYDSRQGYEKGLTLPSVPPSGQHSQGVDSVWDMESRHKVVQKAVSTRDYNYRQATEDMNARVDATRGDVTTYGEAYHWADNYLTPGSAYDRNPAAESGAFYARIRHERYLNDQTQTVAFTSCPELSPGMLLKVTGGYEVADVFAQGVVVTAMHSHAQRDADFCVRFDGIPDSPDFSFRPEPGSRPVMAGTLPARVTSTTENDIYGHIDKDGRYRVNMLFDRENWETGFESLWVRQSRPYAGDTYGLHLPLLAGTEVAIGFEDGNPDRPYISGVLHDSAHGDHVTIRNYRRNVLRTPANNKIRLDDERGKEHIKVSTEYGGKSQLNLGHLVDSEKQQRGEGFELRTDNWGAIRAQKGIFISADGQAKAQGQVLEMQAAMSQLEQARSLAEALRSAAEAARAELADVQTQKTLLSDALTDLKKAALLVSAPEGIAQVTGKSLQQSAGDNIISTSGGHTDFSALKKFTVAAGERVSLFAQKLGIKMFAGKGKVEIQAQGDEMTLDALKDIRISSSEGKLIISAKQEIVLTSGGGYIRIADGTVECAAPDKIIERGAVWQKFGGQSFSQAVQKWESSEFEMGPEVLWPYSETPVASQKISLTHSDGTVQELMTSADGRGEKQNLVDPASVQINLKDED</sequence>
<dbReference type="NCBIfam" id="TIGR03361">
    <property type="entry name" value="VI_Rhs_Vgr"/>
    <property type="match status" value="1"/>
</dbReference>
<keyword evidence="2" id="KW-0175">Coiled coil</keyword>
<feature type="domain" description="DUF2345" evidence="5">
    <location>
        <begin position="614"/>
        <end position="759"/>
    </location>
</feature>
<dbReference type="Pfam" id="PF10106">
    <property type="entry name" value="DUF2345"/>
    <property type="match status" value="1"/>
</dbReference>
<comment type="caution">
    <text evidence="7">The sequence shown here is derived from an EMBL/GenBank/DDBJ whole genome shotgun (WGS) entry which is preliminary data.</text>
</comment>
<accession>A0A2J0Q3M1</accession>
<comment type="similarity">
    <text evidence="1">Belongs to the VgrG protein family.</text>
</comment>
<dbReference type="AlphaFoldDB" id="A0A2J0Q3M1"/>
<gene>
    <name evidence="7" type="ORF">B9Q30_06220</name>
</gene>
<dbReference type="InterPro" id="IPR028244">
    <property type="entry name" value="T6SS_Rhs_Vgr_dom"/>
</dbReference>
<dbReference type="RefSeq" id="WP_047717450.1">
    <property type="nucleotide sequence ID" value="NZ_FKFR01000005.1"/>
</dbReference>
<dbReference type="InterPro" id="IPR037026">
    <property type="entry name" value="Vgr_OB-fold_dom_sf"/>
</dbReference>
<dbReference type="EMBL" id="NEEW01000002">
    <property type="protein sequence ID" value="PJD87866.1"/>
    <property type="molecule type" value="Genomic_DNA"/>
</dbReference>
<dbReference type="InterPro" id="IPR017847">
    <property type="entry name" value="T6SS_RhsGE_Vgr_subset"/>
</dbReference>
<feature type="domain" description="Gp5/Type VI secretion system Vgr protein OB-fold" evidence="4">
    <location>
        <begin position="407"/>
        <end position="474"/>
    </location>
</feature>
<evidence type="ECO:0000256" key="3">
    <source>
        <dbReference type="SAM" id="MobiDB-lite"/>
    </source>
</evidence>
<dbReference type="Proteomes" id="UP000229974">
    <property type="component" value="Unassembled WGS sequence"/>
</dbReference>
<name>A0A2J0Q3M1_9ENTR</name>
<dbReference type="Gene3D" id="3.55.50.10">
    <property type="entry name" value="Baseplate protein-like domains"/>
    <property type="match status" value="1"/>
</dbReference>
<dbReference type="Pfam" id="PF04717">
    <property type="entry name" value="Phage_base_V"/>
    <property type="match status" value="1"/>
</dbReference>
<dbReference type="SUPFAM" id="SSF69279">
    <property type="entry name" value="Phage tail proteins"/>
    <property type="match status" value="2"/>
</dbReference>